<protein>
    <submittedName>
        <fullName evidence="1">RNase H domain-containing protein</fullName>
    </submittedName>
</protein>
<dbReference type="InterPro" id="IPR012337">
    <property type="entry name" value="RNaseH-like_sf"/>
</dbReference>
<comment type="caution">
    <text evidence="1">The sequence shown here is derived from an EMBL/GenBank/DDBJ whole genome shotgun (WGS) entry which is preliminary data.</text>
</comment>
<evidence type="ECO:0000313" key="1">
    <source>
        <dbReference type="EMBL" id="GFU62982.1"/>
    </source>
</evidence>
<dbReference type="GO" id="GO:0003676">
    <property type="term" value="F:nucleic acid binding"/>
    <property type="evidence" value="ECO:0007669"/>
    <property type="project" value="InterPro"/>
</dbReference>
<dbReference type="OrthoDB" id="6433690at2759"/>
<dbReference type="SUPFAM" id="SSF53098">
    <property type="entry name" value="Ribonuclease H-like"/>
    <property type="match status" value="1"/>
</dbReference>
<name>A0A8X6R8W9_NEPPI</name>
<dbReference type="Proteomes" id="UP000887013">
    <property type="component" value="Unassembled WGS sequence"/>
</dbReference>
<sequence>METSSGENRYCFENPDHSSVFRPELIVIRGAINLTLEGNVDYLWILTDSKSFIEYLKHWPNILNKLGQDTILDLAAFTQSGTVCFQWIPSHIRV</sequence>
<reference evidence="1" key="1">
    <citation type="submission" date="2020-08" db="EMBL/GenBank/DDBJ databases">
        <title>Multicomponent nature underlies the extraordinary mechanical properties of spider dragline silk.</title>
        <authorList>
            <person name="Kono N."/>
            <person name="Nakamura H."/>
            <person name="Mori M."/>
            <person name="Yoshida Y."/>
            <person name="Ohtoshi R."/>
            <person name="Malay A.D."/>
            <person name="Moran D.A.P."/>
            <person name="Tomita M."/>
            <person name="Numata K."/>
            <person name="Arakawa K."/>
        </authorList>
    </citation>
    <scope>NUCLEOTIDE SEQUENCE</scope>
</reference>
<evidence type="ECO:0000313" key="2">
    <source>
        <dbReference type="Proteomes" id="UP000887013"/>
    </source>
</evidence>
<keyword evidence="2" id="KW-1185">Reference proteome</keyword>
<organism evidence="1 2">
    <name type="scientific">Nephila pilipes</name>
    <name type="common">Giant wood spider</name>
    <name type="synonym">Nephila maculata</name>
    <dbReference type="NCBI Taxonomy" id="299642"/>
    <lineage>
        <taxon>Eukaryota</taxon>
        <taxon>Metazoa</taxon>
        <taxon>Ecdysozoa</taxon>
        <taxon>Arthropoda</taxon>
        <taxon>Chelicerata</taxon>
        <taxon>Arachnida</taxon>
        <taxon>Araneae</taxon>
        <taxon>Araneomorphae</taxon>
        <taxon>Entelegynae</taxon>
        <taxon>Araneoidea</taxon>
        <taxon>Nephilidae</taxon>
        <taxon>Nephila</taxon>
    </lineage>
</organism>
<proteinExistence type="predicted"/>
<dbReference type="Gene3D" id="3.30.420.10">
    <property type="entry name" value="Ribonuclease H-like superfamily/Ribonuclease H"/>
    <property type="match status" value="1"/>
</dbReference>
<dbReference type="InterPro" id="IPR036397">
    <property type="entry name" value="RNaseH_sf"/>
</dbReference>
<gene>
    <name evidence="1" type="primary">AVEN_149640_1</name>
    <name evidence="1" type="ORF">NPIL_232651</name>
</gene>
<dbReference type="AlphaFoldDB" id="A0A8X6R8W9"/>
<dbReference type="EMBL" id="BMAW01041287">
    <property type="protein sequence ID" value="GFU62982.1"/>
    <property type="molecule type" value="Genomic_DNA"/>
</dbReference>
<accession>A0A8X6R8W9</accession>